<dbReference type="GeneID" id="101845097"/>
<dbReference type="PANTHER" id="PTHR31051">
    <property type="entry name" value="PROTEASOME ASSEMBLY CHAPERONE 3"/>
    <property type="match status" value="1"/>
</dbReference>
<dbReference type="GO" id="GO:0000502">
    <property type="term" value="C:proteasome complex"/>
    <property type="evidence" value="ECO:0007669"/>
    <property type="project" value="UniProtKB-KW"/>
</dbReference>
<evidence type="ECO:0000313" key="2">
    <source>
        <dbReference type="RefSeq" id="XP_005098957.1"/>
    </source>
</evidence>
<dbReference type="Gene3D" id="3.30.230.90">
    <property type="match status" value="1"/>
</dbReference>
<organism evidence="1 2">
    <name type="scientific">Aplysia californica</name>
    <name type="common">California sea hare</name>
    <dbReference type="NCBI Taxonomy" id="6500"/>
    <lineage>
        <taxon>Eukaryota</taxon>
        <taxon>Metazoa</taxon>
        <taxon>Spiralia</taxon>
        <taxon>Lophotrochozoa</taxon>
        <taxon>Mollusca</taxon>
        <taxon>Gastropoda</taxon>
        <taxon>Heterobranchia</taxon>
        <taxon>Euthyneura</taxon>
        <taxon>Tectipleura</taxon>
        <taxon>Aplysiida</taxon>
        <taxon>Aplysioidea</taxon>
        <taxon>Aplysiidae</taxon>
        <taxon>Aplysia</taxon>
    </lineage>
</organism>
<protein>
    <submittedName>
        <fullName evidence="2">Proteasome assembly chaperone 3 isoform X2</fullName>
    </submittedName>
</protein>
<accession>A0ABM0JQ68</accession>
<keyword evidence="1" id="KW-1185">Reference proteome</keyword>
<evidence type="ECO:0000313" key="1">
    <source>
        <dbReference type="Proteomes" id="UP000694888"/>
    </source>
</evidence>
<gene>
    <name evidence="2" type="primary">LOC101845097</name>
</gene>
<dbReference type="PANTHER" id="PTHR31051:SF1">
    <property type="entry name" value="PROTEASOME ASSEMBLY CHAPERONE 3"/>
    <property type="match status" value="1"/>
</dbReference>
<dbReference type="RefSeq" id="XP_005098957.1">
    <property type="nucleotide sequence ID" value="XM_005098900.3"/>
</dbReference>
<proteinExistence type="predicted"/>
<sequence length="128" mass="13740">MAASTNPGTQQKSIVTTKQAAADIAGHHTEIVVNNFKDHLFIIATQYMKLGTVVQVTQDLIADEVQGSCPMFSTNVLLGKDEPLTHVMAKTIVAALNPSKDVILSLALKDTTPDTVHAVTDLIKTCLR</sequence>
<reference evidence="2" key="1">
    <citation type="submission" date="2025-08" db="UniProtKB">
        <authorList>
            <consortium name="RefSeq"/>
        </authorList>
    </citation>
    <scope>IDENTIFICATION</scope>
</reference>
<dbReference type="InterPro" id="IPR018788">
    <property type="entry name" value="Proteasome_assmbl_chp_3"/>
</dbReference>
<keyword evidence="2" id="KW-0647">Proteasome</keyword>
<name>A0ABM0JQ68_APLCA</name>
<dbReference type="Pfam" id="PF10178">
    <property type="entry name" value="PAC3"/>
    <property type="match status" value="1"/>
</dbReference>
<dbReference type="Proteomes" id="UP000694888">
    <property type="component" value="Unplaced"/>
</dbReference>
<dbReference type="InterPro" id="IPR053720">
    <property type="entry name" value="Psm_Assembly_Chaperone"/>
</dbReference>